<dbReference type="Pfam" id="PF04004">
    <property type="entry name" value="Leo1"/>
    <property type="match status" value="1"/>
</dbReference>
<dbReference type="Gene3D" id="2.60.40.10">
    <property type="entry name" value="Immunoglobulins"/>
    <property type="match status" value="3"/>
</dbReference>
<dbReference type="SUPFAM" id="SSF48403">
    <property type="entry name" value="Ankyrin repeat"/>
    <property type="match status" value="3"/>
</dbReference>
<accession>A0A196SIQ8</accession>
<evidence type="ECO:0000259" key="5">
    <source>
        <dbReference type="PROSITE" id="PS50853"/>
    </source>
</evidence>
<dbReference type="Gene3D" id="1.25.40.20">
    <property type="entry name" value="Ankyrin repeat-containing domain"/>
    <property type="match status" value="6"/>
</dbReference>
<dbReference type="InterPro" id="IPR003961">
    <property type="entry name" value="FN3_dom"/>
</dbReference>
<reference evidence="6 7" key="1">
    <citation type="submission" date="2016-05" db="EMBL/GenBank/DDBJ databases">
        <title>Nuclear genome of Blastocystis sp. subtype 1 NandII.</title>
        <authorList>
            <person name="Gentekaki E."/>
            <person name="Curtis B."/>
            <person name="Stairs C."/>
            <person name="Eme L."/>
            <person name="Herman E."/>
            <person name="Klimes V."/>
            <person name="Arias M.C."/>
            <person name="Elias M."/>
            <person name="Hilliou F."/>
            <person name="Klute M."/>
            <person name="Malik S.-B."/>
            <person name="Pightling A."/>
            <person name="Rachubinski R."/>
            <person name="Salas D."/>
            <person name="Schlacht A."/>
            <person name="Suga H."/>
            <person name="Archibald J."/>
            <person name="Ball S.G."/>
            <person name="Clark G."/>
            <person name="Dacks J."/>
            <person name="Van Der Giezen M."/>
            <person name="Tsaousis A."/>
            <person name="Roger A."/>
        </authorList>
    </citation>
    <scope>NUCLEOTIDE SEQUENCE [LARGE SCALE GENOMIC DNA]</scope>
    <source>
        <strain evidence="7">ATCC 50177 / NandII</strain>
    </source>
</reference>
<dbReference type="InterPro" id="IPR036116">
    <property type="entry name" value="FN3_sf"/>
</dbReference>
<dbReference type="GO" id="GO:0006368">
    <property type="term" value="P:transcription elongation by RNA polymerase II"/>
    <property type="evidence" value="ECO:0007669"/>
    <property type="project" value="InterPro"/>
</dbReference>
<dbReference type="PANTHER" id="PTHR24198">
    <property type="entry name" value="ANKYRIN REPEAT AND PROTEIN KINASE DOMAIN-CONTAINING PROTEIN"/>
    <property type="match status" value="1"/>
</dbReference>
<dbReference type="PROSITE" id="PS50088">
    <property type="entry name" value="ANK_REPEAT"/>
    <property type="match status" value="3"/>
</dbReference>
<dbReference type="Pfam" id="PF12796">
    <property type="entry name" value="Ank_2"/>
    <property type="match status" value="3"/>
</dbReference>
<sequence>MSNPEITNCAERNDCDGIRRCLMNNHPVDAQRPDGRTAFLIACLYGYIEAASLLADSGANILAKNKAARKGNNVLQLACQQGSNETIEFLLGQKLISNVNVKNTDGYDALLLSIEGGCKPSTIISLLLYGANVNTLTPEGRDVLMESVRHNRTKLFHVLYQYSNININRIDAEGNTCLHFACSRGNLHVIKALLHRGAFINVKNKKGEFPAAIARTAQHDACAALLEAVAAPPPDPRVMSVTLTADDKGCMVQWSDPRPKNYYATLTSAEIQVKQQKLFDPWRTVSVVMVGSQPLKEAVVSKTVSYGENELTDVDSEDDLMERSEVERSCTLLRSQEEQLERRKEVSKAEKRLQNVFELTGLSPRTSYQVRVRCANKYGWGNYSKAFSFSPRDLREEFNPADAVQAFVRRASTSATPEPASGKKEKLAVNWDSVNQTVFDAANEKKVVNMSSNEIMTAVLNKGVKELDAMIEKGVDFGALRNSNGMSLLHAAAASSSPNAMEIIMEIVRQMLIDVNDRSNNESTPLHYAVYNNKYEATVFLLQHNADPTLADANGTTPFLLAAERGNLQFCSILIDVLTPEQKHACDKKGRNALALAIQNSHLHVADFLIQNGFDPAVKLPPPHAWNLLFLAVASKNDKTVEYCLQLGISSLEEDGNEMNAIEFAHQRGCDRIAALLEHYSALPPSVRIITISPSHTSATVIVTLPTLPETHPLFALTRVELSYKRSGFLGSSTQLTQAASSSPTVEFQLKGLSPGAEYKLKVRCANKNGLSEWKSGIAFFTLNEEKEEKEEEFLQEGGVVVTRYQPHASTRKVGMHQDVFDALDAVDVSTLLKIPPATVAAARDADGLPALHHVMLNAVLCVEEAERLVDVLLGMNCDPSVAVDAMGFKNVTALHCACTQPSPALLSYLLRCGFDASEGTTNSVPSSLFFALLADTPACLEFLLHHGFSLDQHGNFLSLLHLLIILHKTSSFHRFLSFFLAHGLTLNAQTASGDSYLHLAVRYHNTEAIAALIAHHINQTLTNKRSLTAYQLAEQIAAPSLMDVMLSVYRVPLVVATPISTTVRGDRLAVRWKPTRFAAIPAVEEYQVEVTNTLLNQSVLLPAGIKTNYLFLCIPLCYHRWVFCRVRARNENGWSEWSEESAYVEGSSEEKVKMRSEFYAWLWNNGLERSYTELMMNEVESLESFAQLTEDKTNDMNLDLEMKEHLLEVLPSVVEDEEGNQNLSLNEVFDDSDESDELDVSGVANLASAHLHKSIQVTEDNHFKVSSNTAELPKNTYLLRLPAAFGIATTPFDKNKYSEEEEIAELAEKKRVSRSEALIRWRWKRNADGTIVHDANGKPVRESNARIVRWSDGSYQLLIGDNNVIDLQIEDNTVNSQYIASVDKATNTSTEAEEDMLQIRSCLDKRIIFSPHHMAPVPESVQEKETNELNYVMNPPMKSGAKSRRRGTRNHAVKDKEMDRDFLVGDDEDDEMNLSNIKEKGRSGRYTDEYYDDDSEY</sequence>
<evidence type="ECO:0000256" key="2">
    <source>
        <dbReference type="ARBA" id="ARBA00023043"/>
    </source>
</evidence>
<feature type="repeat" description="ANK" evidence="3">
    <location>
        <begin position="34"/>
        <end position="66"/>
    </location>
</feature>
<dbReference type="InterPro" id="IPR002110">
    <property type="entry name" value="Ankyrin_rpt"/>
</dbReference>
<dbReference type="PROSITE" id="PS50853">
    <property type="entry name" value="FN3"/>
    <property type="match status" value="1"/>
</dbReference>
<dbReference type="Proteomes" id="UP000078348">
    <property type="component" value="Unassembled WGS sequence"/>
</dbReference>
<dbReference type="CDD" id="cd00063">
    <property type="entry name" value="FN3"/>
    <property type="match status" value="3"/>
</dbReference>
<evidence type="ECO:0000313" key="6">
    <source>
        <dbReference type="EMBL" id="OAO16923.1"/>
    </source>
</evidence>
<feature type="repeat" description="ANK" evidence="3">
    <location>
        <begin position="521"/>
        <end position="553"/>
    </location>
</feature>
<dbReference type="STRING" id="478820.A0A196SIQ8"/>
<feature type="region of interest" description="Disordered" evidence="4">
    <location>
        <begin position="1437"/>
        <end position="1498"/>
    </location>
</feature>
<comment type="caution">
    <text evidence="6">The sequence shown here is derived from an EMBL/GenBank/DDBJ whole genome shotgun (WGS) entry which is preliminary data.</text>
</comment>
<keyword evidence="2 3" id="KW-0040">ANK repeat</keyword>
<proteinExistence type="predicted"/>
<dbReference type="InterPro" id="IPR013783">
    <property type="entry name" value="Ig-like_fold"/>
</dbReference>
<gene>
    <name evidence="6" type="ORF">AV274_1367</name>
</gene>
<dbReference type="PANTHER" id="PTHR24198:SF165">
    <property type="entry name" value="ANKYRIN REPEAT-CONTAINING PROTEIN-RELATED"/>
    <property type="match status" value="1"/>
</dbReference>
<feature type="repeat" description="ANK" evidence="3">
    <location>
        <begin position="173"/>
        <end position="205"/>
    </location>
</feature>
<dbReference type="OrthoDB" id="206725at2759"/>
<dbReference type="PROSITE" id="PS50297">
    <property type="entry name" value="ANK_REP_REGION"/>
    <property type="match status" value="3"/>
</dbReference>
<dbReference type="SMART" id="SM00248">
    <property type="entry name" value="ANK"/>
    <property type="match status" value="15"/>
</dbReference>
<dbReference type="SMART" id="SM00060">
    <property type="entry name" value="FN3"/>
    <property type="match status" value="3"/>
</dbReference>
<feature type="domain" description="Fibronectin type-III" evidence="5">
    <location>
        <begin position="683"/>
        <end position="786"/>
    </location>
</feature>
<organism evidence="6 7">
    <name type="scientific">Blastocystis sp. subtype 1 (strain ATCC 50177 / NandII)</name>
    <dbReference type="NCBI Taxonomy" id="478820"/>
    <lineage>
        <taxon>Eukaryota</taxon>
        <taxon>Sar</taxon>
        <taxon>Stramenopiles</taxon>
        <taxon>Bigyra</taxon>
        <taxon>Opalozoa</taxon>
        <taxon>Opalinata</taxon>
        <taxon>Blastocystidae</taxon>
        <taxon>Blastocystis</taxon>
    </lineage>
</organism>
<evidence type="ECO:0000256" key="1">
    <source>
        <dbReference type="ARBA" id="ARBA00022737"/>
    </source>
</evidence>
<evidence type="ECO:0000256" key="4">
    <source>
        <dbReference type="SAM" id="MobiDB-lite"/>
    </source>
</evidence>
<dbReference type="GO" id="GO:0016593">
    <property type="term" value="C:Cdc73/Paf1 complex"/>
    <property type="evidence" value="ECO:0007669"/>
    <property type="project" value="InterPro"/>
</dbReference>
<feature type="compositionally biased region" description="Basic residues" evidence="4">
    <location>
        <begin position="1442"/>
        <end position="1452"/>
    </location>
</feature>
<evidence type="ECO:0000313" key="7">
    <source>
        <dbReference type="Proteomes" id="UP000078348"/>
    </source>
</evidence>
<dbReference type="SUPFAM" id="SSF49265">
    <property type="entry name" value="Fibronectin type III"/>
    <property type="match status" value="2"/>
</dbReference>
<keyword evidence="1" id="KW-0677">Repeat</keyword>
<protein>
    <submittedName>
        <fullName evidence="6">Ankyrin repeat protein</fullName>
    </submittedName>
</protein>
<evidence type="ECO:0000256" key="3">
    <source>
        <dbReference type="PROSITE-ProRule" id="PRU00023"/>
    </source>
</evidence>
<feature type="compositionally biased region" description="Basic and acidic residues" evidence="4">
    <location>
        <begin position="1478"/>
        <end position="1489"/>
    </location>
</feature>
<feature type="compositionally biased region" description="Basic and acidic residues" evidence="4">
    <location>
        <begin position="1453"/>
        <end position="1464"/>
    </location>
</feature>
<dbReference type="InterPro" id="IPR036770">
    <property type="entry name" value="Ankyrin_rpt-contain_sf"/>
</dbReference>
<dbReference type="InterPro" id="IPR007149">
    <property type="entry name" value="Leo1"/>
</dbReference>
<keyword evidence="7" id="KW-1185">Reference proteome</keyword>
<dbReference type="EMBL" id="LXWW01000054">
    <property type="protein sequence ID" value="OAO16923.1"/>
    <property type="molecule type" value="Genomic_DNA"/>
</dbReference>
<name>A0A196SIQ8_BLAHN</name>